<evidence type="ECO:0000313" key="11">
    <source>
        <dbReference type="EMBL" id="ESR34996.1"/>
    </source>
</evidence>
<evidence type="ECO:0000313" key="12">
    <source>
        <dbReference type="Proteomes" id="UP000030687"/>
    </source>
</evidence>
<feature type="domain" description="Trichome birefringence-like N-terminal" evidence="10">
    <location>
        <begin position="173"/>
        <end position="225"/>
    </location>
</feature>
<evidence type="ECO:0000256" key="4">
    <source>
        <dbReference type="ARBA" id="ARBA00022968"/>
    </source>
</evidence>
<dbReference type="FunCoup" id="V4SDE0">
    <property type="interactions" value="986"/>
</dbReference>
<dbReference type="eggNOG" id="ENOG502QTC6">
    <property type="taxonomic scope" value="Eukaryota"/>
</dbReference>
<dbReference type="Proteomes" id="UP000030687">
    <property type="component" value="Unassembled WGS sequence"/>
</dbReference>
<dbReference type="OrthoDB" id="630188at2759"/>
<evidence type="ECO:0000256" key="5">
    <source>
        <dbReference type="ARBA" id="ARBA00022989"/>
    </source>
</evidence>
<keyword evidence="4" id="KW-0735">Signal-anchor</keyword>
<evidence type="ECO:0000256" key="6">
    <source>
        <dbReference type="ARBA" id="ARBA00023136"/>
    </source>
</evidence>
<dbReference type="AlphaFoldDB" id="V4SDE0"/>
<evidence type="ECO:0000256" key="8">
    <source>
        <dbReference type="SAM" id="Phobius"/>
    </source>
</evidence>
<dbReference type="OMA" id="NVHTNIM"/>
<organism evidence="11 12">
    <name type="scientific">Citrus clementina</name>
    <name type="common">Clementine</name>
    <name type="synonym">Citrus deliciosa x Citrus sinensis</name>
    <dbReference type="NCBI Taxonomy" id="85681"/>
    <lineage>
        <taxon>Eukaryota</taxon>
        <taxon>Viridiplantae</taxon>
        <taxon>Streptophyta</taxon>
        <taxon>Embryophyta</taxon>
        <taxon>Tracheophyta</taxon>
        <taxon>Spermatophyta</taxon>
        <taxon>Magnoliopsida</taxon>
        <taxon>eudicotyledons</taxon>
        <taxon>Gunneridae</taxon>
        <taxon>Pentapetalae</taxon>
        <taxon>rosids</taxon>
        <taxon>malvids</taxon>
        <taxon>Sapindales</taxon>
        <taxon>Rutaceae</taxon>
        <taxon>Aurantioideae</taxon>
        <taxon>Citrus</taxon>
    </lineage>
</organism>
<protein>
    <submittedName>
        <fullName evidence="11">Uncharacterized protein</fullName>
    </submittedName>
</protein>
<accession>V4SDE0</accession>
<reference evidence="11 12" key="1">
    <citation type="submission" date="2013-10" db="EMBL/GenBank/DDBJ databases">
        <authorList>
            <consortium name="International Citrus Genome Consortium"/>
            <person name="Jenkins J."/>
            <person name="Schmutz J."/>
            <person name="Prochnik S."/>
            <person name="Rokhsar D."/>
            <person name="Gmitter F."/>
            <person name="Ollitrault P."/>
            <person name="Machado M."/>
            <person name="Talon M."/>
            <person name="Wincker P."/>
            <person name="Jaillon O."/>
            <person name="Morgante M."/>
        </authorList>
    </citation>
    <scope>NUCLEOTIDE SEQUENCE</scope>
    <source>
        <strain evidence="12">cv. Clemenules</strain>
    </source>
</reference>
<keyword evidence="3 8" id="KW-0812">Transmembrane</keyword>
<name>V4SDE0_CITCL</name>
<sequence length="533" mass="59384">MTLAHSPRGPSPMAAFPRSLSSILVSVGGLAMFLVFASLLLVSSPIGSTVRVYFTGFDKKLDFPISPNNRSFIDNDVLPLESSLKDAEKSNSSSVDLSFGSRKEEEARNGSVAFSYAKDVEIGKEGHLGSSENSGSIYIGSNNTNNLAKLAMPALPSPPPSNNNTQIDFVASGCDLYHGSWFYDSSGPVYTNNTCPVITQMQNCQGNGRPDKEYENWRWRPAECDLPRFDGKKFLELMRGKTLAFIGDSVARNQMESMLCLLWQVEVPKNRGNRRMQRWYFKSTSVTIVRIWSSWLVKKINEPFDFTPAGVDKLHLDAPDENFMEFVPTFDVIVLSSGHWFAKQSVYILNNEIVGGQLWWPDKSRPMKVNNVDAFGISVETIMTAIATHPNYTGLTIVRSYSPDHYEGGTWNTGGSCTGKEKPLAVGELVKNGFTEVMHEKQVAGFNNAIKKATNKSKLRLMDITEAFGYRHDGHPGPYRNPDPNKITKRGPDGRPPPQDCLHWCMPGPVDTWNELVLEIIRREFEGNQSSLS</sequence>
<feature type="domain" description="Trichome birefringence-like C-terminal" evidence="9">
    <location>
        <begin position="226"/>
        <end position="519"/>
    </location>
</feature>
<feature type="transmembrane region" description="Helical" evidence="8">
    <location>
        <begin position="20"/>
        <end position="42"/>
    </location>
</feature>
<gene>
    <name evidence="11" type="ORF">CICLE_v10004704mg</name>
</gene>
<dbReference type="InterPro" id="IPR025846">
    <property type="entry name" value="TBL_N"/>
</dbReference>
<dbReference type="KEGG" id="cic:CICLE_v10004704mg"/>
<dbReference type="InParanoid" id="V4SDE0"/>
<evidence type="ECO:0000256" key="3">
    <source>
        <dbReference type="ARBA" id="ARBA00022692"/>
    </source>
</evidence>
<dbReference type="Pfam" id="PF14416">
    <property type="entry name" value="PMR5N"/>
    <property type="match status" value="1"/>
</dbReference>
<dbReference type="GO" id="GO:0016413">
    <property type="term" value="F:O-acetyltransferase activity"/>
    <property type="evidence" value="ECO:0007669"/>
    <property type="project" value="InterPro"/>
</dbReference>
<keyword evidence="12" id="KW-1185">Reference proteome</keyword>
<dbReference type="GO" id="GO:0005794">
    <property type="term" value="C:Golgi apparatus"/>
    <property type="evidence" value="ECO:0007669"/>
    <property type="project" value="TreeGrafter"/>
</dbReference>
<comment type="subcellular location">
    <subcellularLocation>
        <location evidence="1">Membrane</location>
        <topology evidence="1">Single-pass membrane protein</topology>
    </subcellularLocation>
</comment>
<comment type="similarity">
    <text evidence="2">Belongs to the PC-esterase family. TBL subfamily.</text>
</comment>
<dbReference type="PANTHER" id="PTHR32285:SF18">
    <property type="entry name" value="PROTEIN TRICHOME BIREFRINGENCE-LIKE 18"/>
    <property type="match status" value="1"/>
</dbReference>
<dbReference type="Gramene" id="ESR34996">
    <property type="protein sequence ID" value="ESR34996"/>
    <property type="gene ID" value="CICLE_v10004704mg"/>
</dbReference>
<evidence type="ECO:0000259" key="9">
    <source>
        <dbReference type="Pfam" id="PF13839"/>
    </source>
</evidence>
<evidence type="ECO:0000256" key="2">
    <source>
        <dbReference type="ARBA" id="ARBA00007727"/>
    </source>
</evidence>
<keyword evidence="5 8" id="KW-1133">Transmembrane helix</keyword>
<evidence type="ECO:0000256" key="7">
    <source>
        <dbReference type="SAM" id="MobiDB-lite"/>
    </source>
</evidence>
<dbReference type="EMBL" id="KI537036">
    <property type="protein sequence ID" value="ESR34996.1"/>
    <property type="molecule type" value="Genomic_DNA"/>
</dbReference>
<evidence type="ECO:0000256" key="1">
    <source>
        <dbReference type="ARBA" id="ARBA00004167"/>
    </source>
</evidence>
<proteinExistence type="inferred from homology"/>
<feature type="region of interest" description="Disordered" evidence="7">
    <location>
        <begin position="472"/>
        <end position="499"/>
    </location>
</feature>
<dbReference type="Pfam" id="PF13839">
    <property type="entry name" value="PC-Esterase"/>
    <property type="match status" value="1"/>
</dbReference>
<dbReference type="InterPro" id="IPR026057">
    <property type="entry name" value="TBL_C"/>
</dbReference>
<dbReference type="PANTHER" id="PTHR32285">
    <property type="entry name" value="PROTEIN TRICHOME BIREFRINGENCE-LIKE 9-RELATED"/>
    <property type="match status" value="1"/>
</dbReference>
<dbReference type="GO" id="GO:0016020">
    <property type="term" value="C:membrane"/>
    <property type="evidence" value="ECO:0007669"/>
    <property type="project" value="UniProtKB-SubCell"/>
</dbReference>
<dbReference type="STRING" id="85681.V4SDE0"/>
<dbReference type="InterPro" id="IPR029962">
    <property type="entry name" value="TBL"/>
</dbReference>
<evidence type="ECO:0000259" key="10">
    <source>
        <dbReference type="Pfam" id="PF14416"/>
    </source>
</evidence>
<keyword evidence="6 8" id="KW-0472">Membrane</keyword>